<dbReference type="AlphaFoldDB" id="A0AAN5C9U6"/>
<comment type="caution">
    <text evidence="1">The sequence shown here is derived from an EMBL/GenBank/DDBJ whole genome shotgun (WGS) entry which is preliminary data.</text>
</comment>
<gene>
    <name evidence="1" type="ORF">PMAYCL1PPCAC_13533</name>
</gene>
<name>A0AAN5C9U6_9BILA</name>
<accession>A0AAN5C9U6</accession>
<keyword evidence="2" id="KW-1185">Reference proteome</keyword>
<organism evidence="1 2">
    <name type="scientific">Pristionchus mayeri</name>
    <dbReference type="NCBI Taxonomy" id="1317129"/>
    <lineage>
        <taxon>Eukaryota</taxon>
        <taxon>Metazoa</taxon>
        <taxon>Ecdysozoa</taxon>
        <taxon>Nematoda</taxon>
        <taxon>Chromadorea</taxon>
        <taxon>Rhabditida</taxon>
        <taxon>Rhabditina</taxon>
        <taxon>Diplogasteromorpha</taxon>
        <taxon>Diplogasteroidea</taxon>
        <taxon>Neodiplogasteridae</taxon>
        <taxon>Pristionchus</taxon>
    </lineage>
</organism>
<feature type="non-terminal residue" evidence="1">
    <location>
        <position position="64"/>
    </location>
</feature>
<proteinExistence type="predicted"/>
<dbReference type="Proteomes" id="UP001328107">
    <property type="component" value="Unassembled WGS sequence"/>
</dbReference>
<evidence type="ECO:0000313" key="1">
    <source>
        <dbReference type="EMBL" id="GMR43338.1"/>
    </source>
</evidence>
<dbReference type="EMBL" id="BTRK01000003">
    <property type="protein sequence ID" value="GMR43338.1"/>
    <property type="molecule type" value="Genomic_DNA"/>
</dbReference>
<protein>
    <submittedName>
        <fullName evidence="1">Uncharacterized protein</fullName>
    </submittedName>
</protein>
<feature type="non-terminal residue" evidence="1">
    <location>
        <position position="1"/>
    </location>
</feature>
<evidence type="ECO:0000313" key="2">
    <source>
        <dbReference type="Proteomes" id="UP001328107"/>
    </source>
</evidence>
<sequence>VVSPVVVSPSVVGRVSSVVPVAVHRDCSPVSSVGVSATETTVVAATVALLRDDDHFEEGEPRAS</sequence>
<reference evidence="2" key="1">
    <citation type="submission" date="2022-10" db="EMBL/GenBank/DDBJ databases">
        <title>Genome assembly of Pristionchus species.</title>
        <authorList>
            <person name="Yoshida K."/>
            <person name="Sommer R.J."/>
        </authorList>
    </citation>
    <scope>NUCLEOTIDE SEQUENCE [LARGE SCALE GENOMIC DNA]</scope>
    <source>
        <strain evidence="2">RS5460</strain>
    </source>
</reference>